<feature type="region of interest" description="Disordered" evidence="1">
    <location>
        <begin position="27"/>
        <end position="169"/>
    </location>
</feature>
<evidence type="ECO:0000313" key="4">
    <source>
        <dbReference type="WBParaSite" id="scaffold804_cov174.g1812"/>
    </source>
</evidence>
<dbReference type="AlphaFoldDB" id="A0A915N4L4"/>
<feature type="compositionally biased region" description="Polar residues" evidence="1">
    <location>
        <begin position="130"/>
        <end position="142"/>
    </location>
</feature>
<evidence type="ECO:0000313" key="3">
    <source>
        <dbReference type="Proteomes" id="UP000887561"/>
    </source>
</evidence>
<proteinExistence type="predicted"/>
<feature type="chain" id="PRO_5038077526" evidence="2">
    <location>
        <begin position="22"/>
        <end position="169"/>
    </location>
</feature>
<dbReference type="Proteomes" id="UP000887561">
    <property type="component" value="Unplaced"/>
</dbReference>
<feature type="compositionally biased region" description="Basic residues" evidence="1">
    <location>
        <begin position="104"/>
        <end position="113"/>
    </location>
</feature>
<feature type="compositionally biased region" description="Acidic residues" evidence="1">
    <location>
        <begin position="160"/>
        <end position="169"/>
    </location>
</feature>
<evidence type="ECO:0000256" key="2">
    <source>
        <dbReference type="SAM" id="SignalP"/>
    </source>
</evidence>
<protein>
    <submittedName>
        <fullName evidence="4">Secreted protein</fullName>
    </submittedName>
</protein>
<dbReference type="WBParaSite" id="scaffold804_cov174.g1812">
    <property type="protein sequence ID" value="scaffold804_cov174.g1812"/>
    <property type="gene ID" value="scaffold804_cov174.g1812"/>
</dbReference>
<feature type="compositionally biased region" description="Polar residues" evidence="1">
    <location>
        <begin position="91"/>
        <end position="101"/>
    </location>
</feature>
<keyword evidence="2" id="KW-0732">Signal</keyword>
<feature type="compositionally biased region" description="Basic and acidic residues" evidence="1">
    <location>
        <begin position="27"/>
        <end position="38"/>
    </location>
</feature>
<sequence>MRLFEIVFMVLFVMFLKEIDCVKTRGGKETYPHEKTRFLDPQQTREGASAHNRIDLRHPQQQPSSPGGTPGLISGYLADPSSDDDYKESELAQNPQRTEGGSHTRGKILHKQTSRQEVNTHTTLKKSSRIAVQQTKNAQRGRQSGACEGSASTGYLADPSSDDDYQERE</sequence>
<evidence type="ECO:0000256" key="1">
    <source>
        <dbReference type="SAM" id="MobiDB-lite"/>
    </source>
</evidence>
<accession>A0A915N4L4</accession>
<name>A0A915N4L4_MELJA</name>
<keyword evidence="3" id="KW-1185">Reference proteome</keyword>
<feature type="signal peptide" evidence="2">
    <location>
        <begin position="1"/>
        <end position="21"/>
    </location>
</feature>
<reference evidence="4" key="1">
    <citation type="submission" date="2022-11" db="UniProtKB">
        <authorList>
            <consortium name="WormBaseParasite"/>
        </authorList>
    </citation>
    <scope>IDENTIFICATION</scope>
</reference>
<organism evidence="3 4">
    <name type="scientific">Meloidogyne javanica</name>
    <name type="common">Root-knot nematode worm</name>
    <dbReference type="NCBI Taxonomy" id="6303"/>
    <lineage>
        <taxon>Eukaryota</taxon>
        <taxon>Metazoa</taxon>
        <taxon>Ecdysozoa</taxon>
        <taxon>Nematoda</taxon>
        <taxon>Chromadorea</taxon>
        <taxon>Rhabditida</taxon>
        <taxon>Tylenchina</taxon>
        <taxon>Tylenchomorpha</taxon>
        <taxon>Tylenchoidea</taxon>
        <taxon>Meloidogynidae</taxon>
        <taxon>Meloidogyninae</taxon>
        <taxon>Meloidogyne</taxon>
        <taxon>Meloidogyne incognita group</taxon>
    </lineage>
</organism>